<sequence>MREKECNILAISGSLRRSSSNKALMKAAILLAPIHMNFTVYEELNSLPHFNPDLDVEEGPIAVQDFRGKLRAADGLLICTPEYGNGVPGVLKNALDWVVSSAELMNKPAAIITASPSPRGGDKAMESLLLTLNMIHAEVSEGATLMIPHIGLKLNAQGEITDEDTKQAVQALLRKLHTTCEEKQAL</sequence>
<evidence type="ECO:0000256" key="1">
    <source>
        <dbReference type="ARBA" id="ARBA00009428"/>
    </source>
</evidence>
<reference evidence="4" key="1">
    <citation type="journal article" date="2019" name="Int. J. Syst. Evol. Microbiol.">
        <title>The Global Catalogue of Microorganisms (GCM) 10K type strain sequencing project: providing services to taxonomists for standard genome sequencing and annotation.</title>
        <authorList>
            <consortium name="The Broad Institute Genomics Platform"/>
            <consortium name="The Broad Institute Genome Sequencing Center for Infectious Disease"/>
            <person name="Wu L."/>
            <person name="Ma J."/>
        </authorList>
    </citation>
    <scope>NUCLEOTIDE SEQUENCE [LARGE SCALE GENOMIC DNA]</scope>
    <source>
        <strain evidence="4">KCTC 33676</strain>
    </source>
</reference>
<proteinExistence type="inferred from homology"/>
<dbReference type="Proteomes" id="UP001597497">
    <property type="component" value="Unassembled WGS sequence"/>
</dbReference>
<dbReference type="PANTHER" id="PTHR30543">
    <property type="entry name" value="CHROMATE REDUCTASE"/>
    <property type="match status" value="1"/>
</dbReference>
<keyword evidence="3" id="KW-0560">Oxidoreductase</keyword>
<protein>
    <submittedName>
        <fullName evidence="3">NADPH-dependent FMN reductase</fullName>
        <ecNumber evidence="3">1.-.-.-</ecNumber>
    </submittedName>
</protein>
<dbReference type="PANTHER" id="PTHR30543:SF21">
    <property type="entry name" value="NAD(P)H-DEPENDENT FMN REDUCTASE LOT6"/>
    <property type="match status" value="1"/>
</dbReference>
<feature type="domain" description="NADPH-dependent FMN reductase-like" evidence="2">
    <location>
        <begin position="7"/>
        <end position="149"/>
    </location>
</feature>
<keyword evidence="4" id="KW-1185">Reference proteome</keyword>
<organism evidence="3 4">
    <name type="scientific">Marinicrinis sediminis</name>
    <dbReference type="NCBI Taxonomy" id="1652465"/>
    <lineage>
        <taxon>Bacteria</taxon>
        <taxon>Bacillati</taxon>
        <taxon>Bacillota</taxon>
        <taxon>Bacilli</taxon>
        <taxon>Bacillales</taxon>
        <taxon>Paenibacillaceae</taxon>
    </lineage>
</organism>
<accession>A0ABW5RG59</accession>
<dbReference type="Gene3D" id="3.40.50.360">
    <property type="match status" value="1"/>
</dbReference>
<dbReference type="RefSeq" id="WP_379930573.1">
    <property type="nucleotide sequence ID" value="NZ_JBHUMM010000043.1"/>
</dbReference>
<gene>
    <name evidence="3" type="ORF">ACFSUC_15715</name>
</gene>
<dbReference type="InterPro" id="IPR029039">
    <property type="entry name" value="Flavoprotein-like_sf"/>
</dbReference>
<dbReference type="InterPro" id="IPR005025">
    <property type="entry name" value="FMN_Rdtase-like_dom"/>
</dbReference>
<evidence type="ECO:0000313" key="3">
    <source>
        <dbReference type="EMBL" id="MFD2673017.1"/>
    </source>
</evidence>
<evidence type="ECO:0000259" key="2">
    <source>
        <dbReference type="Pfam" id="PF03358"/>
    </source>
</evidence>
<dbReference type="Pfam" id="PF03358">
    <property type="entry name" value="FMN_red"/>
    <property type="match status" value="1"/>
</dbReference>
<comment type="caution">
    <text evidence="3">The sequence shown here is derived from an EMBL/GenBank/DDBJ whole genome shotgun (WGS) entry which is preliminary data.</text>
</comment>
<dbReference type="GO" id="GO:0016491">
    <property type="term" value="F:oxidoreductase activity"/>
    <property type="evidence" value="ECO:0007669"/>
    <property type="project" value="UniProtKB-KW"/>
</dbReference>
<dbReference type="EMBL" id="JBHUMM010000043">
    <property type="protein sequence ID" value="MFD2673017.1"/>
    <property type="molecule type" value="Genomic_DNA"/>
</dbReference>
<comment type="similarity">
    <text evidence="1">Belongs to the azoreductase type 2 family.</text>
</comment>
<dbReference type="SUPFAM" id="SSF52218">
    <property type="entry name" value="Flavoproteins"/>
    <property type="match status" value="1"/>
</dbReference>
<dbReference type="EC" id="1.-.-.-" evidence="3"/>
<evidence type="ECO:0000313" key="4">
    <source>
        <dbReference type="Proteomes" id="UP001597497"/>
    </source>
</evidence>
<dbReference type="InterPro" id="IPR050712">
    <property type="entry name" value="NAD(P)H-dep_reductase"/>
</dbReference>
<name>A0ABW5RG59_9BACL</name>